<accession>A0A1L0BQQ2</accession>
<dbReference type="InterPro" id="IPR041679">
    <property type="entry name" value="DNA2/NAM7-like_C"/>
</dbReference>
<proteinExistence type="predicted"/>
<organism evidence="4 5">
    <name type="scientific">Sungouiella intermedia</name>
    <dbReference type="NCBI Taxonomy" id="45354"/>
    <lineage>
        <taxon>Eukaryota</taxon>
        <taxon>Fungi</taxon>
        <taxon>Dikarya</taxon>
        <taxon>Ascomycota</taxon>
        <taxon>Saccharomycotina</taxon>
        <taxon>Pichiomycetes</taxon>
        <taxon>Metschnikowiaceae</taxon>
        <taxon>Sungouiella</taxon>
    </lineage>
</organism>
<evidence type="ECO:0000256" key="1">
    <source>
        <dbReference type="ARBA" id="ARBA00022806"/>
    </source>
</evidence>
<gene>
    <name evidence="4" type="ORF">SAMEA4029009_CIC11G00000004387</name>
</gene>
<dbReference type="InterPro" id="IPR041677">
    <property type="entry name" value="DNA2/NAM7_AAA_11"/>
</dbReference>
<evidence type="ECO:0000313" key="4">
    <source>
        <dbReference type="EMBL" id="SGZ52538.1"/>
    </source>
</evidence>
<dbReference type="GO" id="GO:0003724">
    <property type="term" value="F:RNA helicase activity"/>
    <property type="evidence" value="ECO:0007669"/>
    <property type="project" value="TreeGrafter"/>
</dbReference>
<feature type="compositionally biased region" description="Low complexity" evidence="2">
    <location>
        <begin position="343"/>
        <end position="352"/>
    </location>
</feature>
<feature type="domain" description="AAA+ ATPase" evidence="3">
    <location>
        <begin position="684"/>
        <end position="897"/>
    </location>
</feature>
<feature type="compositionally biased region" description="Basic and acidic residues" evidence="2">
    <location>
        <begin position="240"/>
        <end position="294"/>
    </location>
</feature>
<dbReference type="CDD" id="cd18808">
    <property type="entry name" value="SF1_C_Upf1"/>
    <property type="match status" value="1"/>
</dbReference>
<dbReference type="InterPro" id="IPR045055">
    <property type="entry name" value="DNA2/NAM7-like"/>
</dbReference>
<evidence type="ECO:0000259" key="3">
    <source>
        <dbReference type="SMART" id="SM00382"/>
    </source>
</evidence>
<dbReference type="SUPFAM" id="SSF52540">
    <property type="entry name" value="P-loop containing nucleoside triphosphate hydrolases"/>
    <property type="match status" value="1"/>
</dbReference>
<dbReference type="GO" id="GO:0003678">
    <property type="term" value="F:DNA helicase activity"/>
    <property type="evidence" value="ECO:0007669"/>
    <property type="project" value="UniProtKB-ARBA"/>
</dbReference>
<feature type="compositionally biased region" description="Basic residues" evidence="2">
    <location>
        <begin position="163"/>
        <end position="182"/>
    </location>
</feature>
<dbReference type="InterPro" id="IPR047187">
    <property type="entry name" value="SF1_C_Upf1"/>
</dbReference>
<feature type="compositionally biased region" description="Basic and acidic residues" evidence="2">
    <location>
        <begin position="355"/>
        <end position="379"/>
    </location>
</feature>
<dbReference type="AlphaFoldDB" id="A0A1L0BQQ2"/>
<dbReference type="Proteomes" id="UP000182259">
    <property type="component" value="Chromosome II"/>
</dbReference>
<protein>
    <submittedName>
        <fullName evidence="4">CIC11C00000004387</fullName>
    </submittedName>
</protein>
<keyword evidence="1" id="KW-0347">Helicase</keyword>
<feature type="region of interest" description="Disordered" evidence="2">
    <location>
        <begin position="159"/>
        <end position="196"/>
    </location>
</feature>
<dbReference type="InterPro" id="IPR003593">
    <property type="entry name" value="AAA+_ATPase"/>
</dbReference>
<dbReference type="PANTHER" id="PTHR10887">
    <property type="entry name" value="DNA2/NAM7 HELICASE FAMILY"/>
    <property type="match status" value="1"/>
</dbReference>
<evidence type="ECO:0000256" key="2">
    <source>
        <dbReference type="SAM" id="MobiDB-lite"/>
    </source>
</evidence>
<dbReference type="SMART" id="SM00382">
    <property type="entry name" value="AAA"/>
    <property type="match status" value="1"/>
</dbReference>
<keyword evidence="1" id="KW-0547">Nucleotide-binding</keyword>
<feature type="compositionally biased region" description="Basic and acidic residues" evidence="2">
    <location>
        <begin position="399"/>
        <end position="435"/>
    </location>
</feature>
<dbReference type="GO" id="GO:0000184">
    <property type="term" value="P:nuclear-transcribed mRNA catabolic process, nonsense-mediated decay"/>
    <property type="evidence" value="ECO:0007669"/>
    <property type="project" value="TreeGrafter"/>
</dbReference>
<dbReference type="GO" id="GO:0005737">
    <property type="term" value="C:cytoplasm"/>
    <property type="evidence" value="ECO:0007669"/>
    <property type="project" value="TreeGrafter"/>
</dbReference>
<reference evidence="4 5" key="1">
    <citation type="submission" date="2016-10" db="EMBL/GenBank/DDBJ databases">
        <authorList>
            <person name="de Groot N.N."/>
        </authorList>
    </citation>
    <scope>NUCLEOTIDE SEQUENCE [LARGE SCALE GENOMIC DNA]</scope>
    <source>
        <strain evidence="4 5">PYCC 4715</strain>
    </source>
</reference>
<dbReference type="Pfam" id="PF13087">
    <property type="entry name" value="AAA_12"/>
    <property type="match status" value="1"/>
</dbReference>
<sequence>MLTYSCQTCSEQLDDLGKHISQTRHKTIVYNPLVEQIECEECEDSNINILKMVRYGFSDMALLCLECLLKQPGEPLAEYSLSNGSLFQKLPQYFKFRDIECETCHKASTLWVANNKTGQKIVCRACLKEHETDFKNYDCTSEESDDFLSALLGIKEYVPKGGNKNRGRQRKIGRKGGRLARPKKVDPNAEQRKAHYENKKATEAALKSGKTIKAVGSGGPSPAISRSVTPVPVKRSFAGKQEKKLEATQLEGKKPEVKKQDVKKSEAQGVKKSDARKEKKLEAKKSNTKKDIKSTIKTAITTDSKSSLPKSGDDGNARPGNSAKKPESQKTGKDRTPVEKSQQKVQSLKLSSIETDGKTSKKSRNSREDSPKTKDSKKPDKPKKKDNKVAGNNSAALRSEARGNSDGKKSPGRQDSRSKMEANTIPKEKLAKDPQTKLIGSKSLTELQPTITLPPGITKYEPAKSPPLTYDSMDQYFNEMCYNLFLEEKSSMSMSNNSMLVPGEFDLEWYADQDRKHKQFKINVLMTLEILDRYVSRKMQNLKKTPFNVGQSLMLVLGEDIPWYGNIVLAESSIPKSAKPPKFKKGRRPPKYEGPKMLEIIVELYKWNKQPLPLSVNVNLLRVLPVSVPVSRVFLAMSRILNPRFIDMILGKKPIRQIFFKNYLKFTKDTFNDSQKVAMQSVLNNSITVLQGPPGTGKTSTIYEIILQLLDNLNTFPILVVAASNIAIDNIAEKLLDKHGRSILRIVSNEKEPEYSRDHPLASICLHHKVYDGLPAHIQELIKEMKRPGSKISQTLYKKVLSAQIDYSDKLIALARVIFTTTVVAGGNQLKSVPKIPVVIMDEATQSSEPTTLIPLSVPGVEKFVFVGDQKQLSSFSQVPNLSLSLFERILLNGSYQTPHMLDTQYRMHPAISEFPRNKFYDGLLKDGITAENRQREGIPPNPVVFWDTCGKAPEMHVHSRFREDSGLTYANAGEIKYIEKVLTNLIFEKSVKKADIGVITPYRGQRDKISSTLVKNELINPEKLEVHVEIDRDDFFNESKPITIHTVSDIMIASIDAFQGREKDFLVMSCVRSNPINKIGFLNDARRMNVALTRAKYGLILIGDVECLSKADPLWKEYLDALKERNLILRSDSFAYN</sequence>
<feature type="region of interest" description="Disordered" evidence="2">
    <location>
        <begin position="212"/>
        <end position="443"/>
    </location>
</feature>
<name>A0A1L0BQQ2_9ASCO</name>
<feature type="compositionally biased region" description="Polar residues" evidence="2">
    <location>
        <begin position="295"/>
        <end position="309"/>
    </location>
</feature>
<dbReference type="InterPro" id="IPR027417">
    <property type="entry name" value="P-loop_NTPase"/>
</dbReference>
<feature type="compositionally biased region" description="Basic and acidic residues" evidence="2">
    <location>
        <begin position="183"/>
        <end position="196"/>
    </location>
</feature>
<dbReference type="EMBL" id="LT635765">
    <property type="protein sequence ID" value="SGZ52538.1"/>
    <property type="molecule type" value="Genomic_DNA"/>
</dbReference>
<keyword evidence="1" id="KW-0067">ATP-binding</keyword>
<dbReference type="Gene3D" id="3.40.50.300">
    <property type="entry name" value="P-loop containing nucleotide triphosphate hydrolases"/>
    <property type="match status" value="2"/>
</dbReference>
<keyword evidence="1" id="KW-0378">Hydrolase</keyword>
<feature type="compositionally biased region" description="Basic and acidic residues" evidence="2">
    <location>
        <begin position="324"/>
        <end position="342"/>
    </location>
</feature>
<dbReference type="Pfam" id="PF13086">
    <property type="entry name" value="AAA_11"/>
    <property type="match status" value="2"/>
</dbReference>
<dbReference type="FunFam" id="3.40.50.300:FF:002019">
    <property type="entry name" value="DNA helicase I"/>
    <property type="match status" value="1"/>
</dbReference>
<dbReference type="PANTHER" id="PTHR10887:SF317">
    <property type="entry name" value="ATP-DEPENDENT RNA HELICASE ECM32-RELATED"/>
    <property type="match status" value="1"/>
</dbReference>
<evidence type="ECO:0000313" key="5">
    <source>
        <dbReference type="Proteomes" id="UP000182259"/>
    </source>
</evidence>